<dbReference type="InterPro" id="IPR013083">
    <property type="entry name" value="Znf_RING/FYVE/PHD"/>
</dbReference>
<evidence type="ECO:0000256" key="7">
    <source>
        <dbReference type="ARBA" id="ARBA00022833"/>
    </source>
</evidence>
<evidence type="ECO:0000256" key="8">
    <source>
        <dbReference type="PROSITE-ProRule" id="PRU00175"/>
    </source>
</evidence>
<evidence type="ECO:0000259" key="10">
    <source>
        <dbReference type="PROSITE" id="PS50089"/>
    </source>
</evidence>
<feature type="region of interest" description="Disordered" evidence="9">
    <location>
        <begin position="284"/>
        <end position="329"/>
    </location>
</feature>
<dbReference type="SUPFAM" id="SSF57850">
    <property type="entry name" value="RING/U-box"/>
    <property type="match status" value="1"/>
</dbReference>
<evidence type="ECO:0000256" key="4">
    <source>
        <dbReference type="ARBA" id="ARBA00022723"/>
    </source>
</evidence>
<comment type="catalytic activity">
    <reaction evidence="1">
        <text>S-ubiquitinyl-[E2 ubiquitin-conjugating enzyme]-L-cysteine + [acceptor protein]-L-lysine = [E2 ubiquitin-conjugating enzyme]-L-cysteine + N(6)-ubiquitinyl-[acceptor protein]-L-lysine.</text>
        <dbReference type="EC" id="2.3.2.27"/>
    </reaction>
</comment>
<evidence type="ECO:0000256" key="9">
    <source>
        <dbReference type="SAM" id="MobiDB-lite"/>
    </source>
</evidence>
<dbReference type="PANTHER" id="PTHR46463:SF27">
    <property type="entry name" value="OS03G0788800 PROTEIN"/>
    <property type="match status" value="1"/>
</dbReference>
<dbReference type="Proteomes" id="UP000325081">
    <property type="component" value="Unassembled WGS sequence"/>
</dbReference>
<dbReference type="Pfam" id="PF13639">
    <property type="entry name" value="zf-RING_2"/>
    <property type="match status" value="1"/>
</dbReference>
<name>A0A5A7QHR3_STRAF</name>
<evidence type="ECO:0000256" key="1">
    <source>
        <dbReference type="ARBA" id="ARBA00000900"/>
    </source>
</evidence>
<evidence type="ECO:0000313" key="11">
    <source>
        <dbReference type="EMBL" id="GER44823.1"/>
    </source>
</evidence>
<dbReference type="Gene3D" id="3.30.40.10">
    <property type="entry name" value="Zinc/RING finger domain, C3HC4 (zinc finger)"/>
    <property type="match status" value="1"/>
</dbReference>
<feature type="region of interest" description="Disordered" evidence="9">
    <location>
        <begin position="170"/>
        <end position="189"/>
    </location>
</feature>
<evidence type="ECO:0000256" key="5">
    <source>
        <dbReference type="ARBA" id="ARBA00022771"/>
    </source>
</evidence>
<dbReference type="EMBL" id="BKCP01007093">
    <property type="protein sequence ID" value="GER44823.1"/>
    <property type="molecule type" value="Genomic_DNA"/>
</dbReference>
<evidence type="ECO:0000313" key="12">
    <source>
        <dbReference type="Proteomes" id="UP000325081"/>
    </source>
</evidence>
<feature type="compositionally biased region" description="Polar residues" evidence="9">
    <location>
        <begin position="294"/>
        <end position="308"/>
    </location>
</feature>
<evidence type="ECO:0000256" key="6">
    <source>
        <dbReference type="ARBA" id="ARBA00022786"/>
    </source>
</evidence>
<evidence type="ECO:0000256" key="2">
    <source>
        <dbReference type="ARBA" id="ARBA00012483"/>
    </source>
</evidence>
<dbReference type="GO" id="GO:0008270">
    <property type="term" value="F:zinc ion binding"/>
    <property type="evidence" value="ECO:0007669"/>
    <property type="project" value="UniProtKB-KW"/>
</dbReference>
<gene>
    <name evidence="11" type="ORF">STAS_21726</name>
</gene>
<dbReference type="GO" id="GO:0061630">
    <property type="term" value="F:ubiquitin protein ligase activity"/>
    <property type="evidence" value="ECO:0007669"/>
    <property type="project" value="UniProtKB-EC"/>
</dbReference>
<dbReference type="OrthoDB" id="1681166at2759"/>
<dbReference type="AlphaFoldDB" id="A0A5A7QHR3"/>
<dbReference type="FunFam" id="3.30.40.10:FF:000705">
    <property type="entry name" value="E3 ubiquitin-protein ligase RHF2A isoform X1"/>
    <property type="match status" value="1"/>
</dbReference>
<keyword evidence="5 8" id="KW-0863">Zinc-finger</keyword>
<organism evidence="11 12">
    <name type="scientific">Striga asiatica</name>
    <name type="common">Asiatic witchweed</name>
    <name type="synonym">Buchnera asiatica</name>
    <dbReference type="NCBI Taxonomy" id="4170"/>
    <lineage>
        <taxon>Eukaryota</taxon>
        <taxon>Viridiplantae</taxon>
        <taxon>Streptophyta</taxon>
        <taxon>Embryophyta</taxon>
        <taxon>Tracheophyta</taxon>
        <taxon>Spermatophyta</taxon>
        <taxon>Magnoliopsida</taxon>
        <taxon>eudicotyledons</taxon>
        <taxon>Gunneridae</taxon>
        <taxon>Pentapetalae</taxon>
        <taxon>asterids</taxon>
        <taxon>lamiids</taxon>
        <taxon>Lamiales</taxon>
        <taxon>Orobanchaceae</taxon>
        <taxon>Buchnereae</taxon>
        <taxon>Striga</taxon>
    </lineage>
</organism>
<keyword evidence="4" id="KW-0479">Metal-binding</keyword>
<keyword evidence="7" id="KW-0862">Zinc</keyword>
<feature type="region of interest" description="Disordered" evidence="9">
    <location>
        <begin position="194"/>
        <end position="227"/>
    </location>
</feature>
<dbReference type="PANTHER" id="PTHR46463">
    <property type="entry name" value="ZINC FINGER, RING/FYVE/PHD-TYPE"/>
    <property type="match status" value="1"/>
</dbReference>
<feature type="domain" description="RING-type" evidence="10">
    <location>
        <begin position="33"/>
        <end position="73"/>
    </location>
</feature>
<comment type="caution">
    <text evidence="11">The sequence shown here is derived from an EMBL/GenBank/DDBJ whole genome shotgun (WGS) entry which is preliminary data.</text>
</comment>
<keyword evidence="3" id="KW-0808">Transferase</keyword>
<reference evidence="12" key="1">
    <citation type="journal article" date="2019" name="Curr. Biol.">
        <title>Genome Sequence of Striga asiatica Provides Insight into the Evolution of Plant Parasitism.</title>
        <authorList>
            <person name="Yoshida S."/>
            <person name="Kim S."/>
            <person name="Wafula E.K."/>
            <person name="Tanskanen J."/>
            <person name="Kim Y.M."/>
            <person name="Honaas L."/>
            <person name="Yang Z."/>
            <person name="Spallek T."/>
            <person name="Conn C.E."/>
            <person name="Ichihashi Y."/>
            <person name="Cheong K."/>
            <person name="Cui S."/>
            <person name="Der J.P."/>
            <person name="Gundlach H."/>
            <person name="Jiao Y."/>
            <person name="Hori C."/>
            <person name="Ishida J.K."/>
            <person name="Kasahara H."/>
            <person name="Kiba T."/>
            <person name="Kim M.S."/>
            <person name="Koo N."/>
            <person name="Laohavisit A."/>
            <person name="Lee Y.H."/>
            <person name="Lumba S."/>
            <person name="McCourt P."/>
            <person name="Mortimer J.C."/>
            <person name="Mutuku J.M."/>
            <person name="Nomura T."/>
            <person name="Sasaki-Sekimoto Y."/>
            <person name="Seto Y."/>
            <person name="Wang Y."/>
            <person name="Wakatake T."/>
            <person name="Sakakibara H."/>
            <person name="Demura T."/>
            <person name="Yamaguchi S."/>
            <person name="Yoneyama K."/>
            <person name="Manabe R.I."/>
            <person name="Nelson D.C."/>
            <person name="Schulman A.H."/>
            <person name="Timko M.P."/>
            <person name="dePamphilis C.W."/>
            <person name="Choi D."/>
            <person name="Shirasu K."/>
        </authorList>
    </citation>
    <scope>NUCLEOTIDE SEQUENCE [LARGE SCALE GENOMIC DNA]</scope>
    <source>
        <strain evidence="12">cv. UVA1</strain>
    </source>
</reference>
<accession>A0A5A7QHR3</accession>
<dbReference type="EC" id="2.3.2.27" evidence="2"/>
<dbReference type="SMART" id="SM00184">
    <property type="entry name" value="RING"/>
    <property type="match status" value="1"/>
</dbReference>
<dbReference type="InterPro" id="IPR001841">
    <property type="entry name" value="Znf_RING"/>
</dbReference>
<proteinExistence type="predicted"/>
<keyword evidence="6" id="KW-0833">Ubl conjugation pathway</keyword>
<sequence length="329" mass="35811">MEVVKMDEVNKADLTSAAAFVEGGVQEACDDSCSICLEDFSDSNPSTVTSCKHEFHLQCMLEWCQRSSNCPMCWQTLKLKDPTSQELLDAMERERSLRSAPPPRSTRIFHHPTLGDFELQHLPAGMDDAELEERIMRHLAAMSGTHRIARSSGPRSRSGHARSQFVVYSTGAGGEEETPETGSITENNTFVHGSQIFGSSSRDNRDNATRPSLPNRDSAGPSEFHSFSDTWKSRFSSISSKYKESISKSTKELKEKLFSRSPSMVEIGSEVRREVSATVSRVMERLESGGGGTHTTARANGGPESSSAGDDVAPNGNGLSILPANSVSS</sequence>
<evidence type="ECO:0000256" key="3">
    <source>
        <dbReference type="ARBA" id="ARBA00022679"/>
    </source>
</evidence>
<keyword evidence="12" id="KW-1185">Reference proteome</keyword>
<protein>
    <recommendedName>
        <fullName evidence="2">RING-type E3 ubiquitin transferase</fullName>
        <ecNumber evidence="2">2.3.2.27</ecNumber>
    </recommendedName>
</protein>
<dbReference type="PROSITE" id="PS50089">
    <property type="entry name" value="ZF_RING_2"/>
    <property type="match status" value="1"/>
</dbReference>